<gene>
    <name evidence="9" type="ORF">DBV15_08204</name>
</gene>
<keyword evidence="3" id="KW-0812">Transmembrane</keyword>
<comment type="caution">
    <text evidence="9">The sequence shown here is derived from an EMBL/GenBank/DDBJ whole genome shotgun (WGS) entry which is preliminary data.</text>
</comment>
<reference evidence="9 10" key="1">
    <citation type="journal article" date="2019" name="Philos. Trans. R. Soc. Lond., B, Biol. Sci.">
        <title>Ant behaviour and brain gene expression of defending hosts depend on the ecological success of the intruding social parasite.</title>
        <authorList>
            <person name="Kaur R."/>
            <person name="Stoldt M."/>
            <person name="Jongepier E."/>
            <person name="Feldmeyer B."/>
            <person name="Menzel F."/>
            <person name="Bornberg-Bauer E."/>
            <person name="Foitzik S."/>
        </authorList>
    </citation>
    <scope>NUCLEOTIDE SEQUENCE [LARGE SCALE GENOMIC DNA]</scope>
    <source>
        <tissue evidence="9">Whole body</tissue>
    </source>
</reference>
<dbReference type="Proteomes" id="UP000310200">
    <property type="component" value="Unassembled WGS sequence"/>
</dbReference>
<protein>
    <recommendedName>
        <fullName evidence="8">Ig-like domain-containing protein</fullName>
    </recommendedName>
</protein>
<keyword evidence="4" id="KW-0732">Signal</keyword>
<comment type="similarity">
    <text evidence="2">Belongs to the FAM187 family.</text>
</comment>
<dbReference type="GO" id="GO:0030431">
    <property type="term" value="P:sleep"/>
    <property type="evidence" value="ECO:0007669"/>
    <property type="project" value="InterPro"/>
</dbReference>
<dbReference type="InterPro" id="IPR013151">
    <property type="entry name" value="Immunoglobulin_dom"/>
</dbReference>
<evidence type="ECO:0000256" key="2">
    <source>
        <dbReference type="ARBA" id="ARBA00008727"/>
    </source>
</evidence>
<dbReference type="InterPro" id="IPR003599">
    <property type="entry name" value="Ig_sub"/>
</dbReference>
<feature type="domain" description="Ig-like" evidence="8">
    <location>
        <begin position="242"/>
        <end position="345"/>
    </location>
</feature>
<proteinExistence type="inferred from homology"/>
<dbReference type="Pfam" id="PF00047">
    <property type="entry name" value="ig"/>
    <property type="match status" value="1"/>
</dbReference>
<dbReference type="Pfam" id="PF17064">
    <property type="entry name" value="QVR"/>
    <property type="match status" value="1"/>
</dbReference>
<evidence type="ECO:0000256" key="4">
    <source>
        <dbReference type="ARBA" id="ARBA00022729"/>
    </source>
</evidence>
<keyword evidence="6" id="KW-0472">Membrane</keyword>
<organism evidence="9 10">
    <name type="scientific">Temnothorax longispinosus</name>
    <dbReference type="NCBI Taxonomy" id="300112"/>
    <lineage>
        <taxon>Eukaryota</taxon>
        <taxon>Metazoa</taxon>
        <taxon>Ecdysozoa</taxon>
        <taxon>Arthropoda</taxon>
        <taxon>Hexapoda</taxon>
        <taxon>Insecta</taxon>
        <taxon>Pterygota</taxon>
        <taxon>Neoptera</taxon>
        <taxon>Endopterygota</taxon>
        <taxon>Hymenoptera</taxon>
        <taxon>Apocrita</taxon>
        <taxon>Aculeata</taxon>
        <taxon>Formicoidea</taxon>
        <taxon>Formicidae</taxon>
        <taxon>Myrmicinae</taxon>
        <taxon>Temnothorax</taxon>
    </lineage>
</organism>
<dbReference type="PANTHER" id="PTHR32178">
    <property type="entry name" value="FAM187"/>
    <property type="match status" value="1"/>
</dbReference>
<sequence length="475" mass="54890">MALTWRNCVATDGTLVNKYCRDRDRLITSEENDESNEHEEPQPKIWYYQDRYREESEKEVELGMDNNVSYSRVYITPDLSLVVKNFTVTDAGVYRCHGEEGQEKENKYNYRIEPILKDIGGEFIEKGNITEWEKYRETYLWPVTTRFAVSKMRDLADIREEGVTLQAVSEWGPWSSCKQCIYNRVGVITVIEKNDSIIIHFFRGSPMLPCKSVLLQNEFPSISRVVRYLPEFILTEPCKKCPRVKKRRKGEKFRYAKRYVLAEGAHLAVSCPESSTASQVIWKKDTLTLKKGMGQSFRKKDEEARVMVDTFSTLYLTDVSKEEQGNYTCYVDNINMMRLKIIVVSKTRLLTQGILRRCVSCRSRGDLGSCKDPFTMNSTQIELEKGIDAVPCVSGWCGKIIESQNLNNEYGTATQRLCFQRGPDDNEERCAYTVWNYKKVYMCLCYGDLCNGTMRTTVASGLLIMIAVCLTRWLI</sequence>
<evidence type="ECO:0000256" key="1">
    <source>
        <dbReference type="ARBA" id="ARBA00004479"/>
    </source>
</evidence>
<evidence type="ECO:0000256" key="7">
    <source>
        <dbReference type="ARBA" id="ARBA00023180"/>
    </source>
</evidence>
<dbReference type="PROSITE" id="PS50835">
    <property type="entry name" value="IG_LIKE"/>
    <property type="match status" value="1"/>
</dbReference>
<dbReference type="AlphaFoldDB" id="A0A4S2KXD0"/>
<accession>A0A4S2KXD0</accession>
<evidence type="ECO:0000259" key="8">
    <source>
        <dbReference type="PROSITE" id="PS50835"/>
    </source>
</evidence>
<dbReference type="SMART" id="SM00409">
    <property type="entry name" value="IG"/>
    <property type="match status" value="2"/>
</dbReference>
<dbReference type="SUPFAM" id="SSF48726">
    <property type="entry name" value="Immunoglobulin"/>
    <property type="match status" value="2"/>
</dbReference>
<evidence type="ECO:0000256" key="3">
    <source>
        <dbReference type="ARBA" id="ARBA00022692"/>
    </source>
</evidence>
<comment type="subcellular location">
    <subcellularLocation>
        <location evidence="1">Membrane</location>
        <topology evidence="1">Single-pass type I membrane protein</topology>
    </subcellularLocation>
</comment>
<evidence type="ECO:0000313" key="10">
    <source>
        <dbReference type="Proteomes" id="UP000310200"/>
    </source>
</evidence>
<dbReference type="GO" id="GO:0016020">
    <property type="term" value="C:membrane"/>
    <property type="evidence" value="ECO:0007669"/>
    <property type="project" value="UniProtKB-SubCell"/>
</dbReference>
<dbReference type="GO" id="GO:0032222">
    <property type="term" value="P:regulation of synaptic transmission, cholinergic"/>
    <property type="evidence" value="ECO:0007669"/>
    <property type="project" value="InterPro"/>
</dbReference>
<dbReference type="EMBL" id="QBLH01000743">
    <property type="protein sequence ID" value="TGZ54336.1"/>
    <property type="molecule type" value="Genomic_DNA"/>
</dbReference>
<keyword evidence="5" id="KW-1133">Transmembrane helix</keyword>
<keyword evidence="7" id="KW-0325">Glycoprotein</keyword>
<evidence type="ECO:0000256" key="6">
    <source>
        <dbReference type="ARBA" id="ARBA00023136"/>
    </source>
</evidence>
<evidence type="ECO:0000313" key="9">
    <source>
        <dbReference type="EMBL" id="TGZ54336.1"/>
    </source>
</evidence>
<dbReference type="Gene3D" id="2.60.40.10">
    <property type="entry name" value="Immunoglobulins"/>
    <property type="match status" value="2"/>
</dbReference>
<dbReference type="CDD" id="cd00096">
    <property type="entry name" value="Ig"/>
    <property type="match status" value="1"/>
</dbReference>
<dbReference type="InterPro" id="IPR013783">
    <property type="entry name" value="Ig-like_fold"/>
</dbReference>
<dbReference type="CDD" id="cd23589">
    <property type="entry name" value="TFP_LU_ECD_Rtv"/>
    <property type="match status" value="1"/>
</dbReference>
<keyword evidence="10" id="KW-1185">Reference proteome</keyword>
<dbReference type="InterPro" id="IPR031424">
    <property type="entry name" value="QVR-like"/>
</dbReference>
<dbReference type="PANTHER" id="PTHR32178:SF6">
    <property type="entry name" value="IG-LIKE DOMAIN-CONTAINING PROTEIN"/>
    <property type="match status" value="1"/>
</dbReference>
<dbReference type="InterPro" id="IPR036179">
    <property type="entry name" value="Ig-like_dom_sf"/>
</dbReference>
<evidence type="ECO:0000256" key="5">
    <source>
        <dbReference type="ARBA" id="ARBA00022989"/>
    </source>
</evidence>
<dbReference type="InterPro" id="IPR039311">
    <property type="entry name" value="FAM187A/B"/>
</dbReference>
<dbReference type="InterPro" id="IPR007110">
    <property type="entry name" value="Ig-like_dom"/>
</dbReference>
<name>A0A4S2KXD0_9HYME</name>